<dbReference type="EC" id="3.6.1.23" evidence="5"/>
<evidence type="ECO:0000256" key="4">
    <source>
        <dbReference type="ARBA" id="ARBA00047686"/>
    </source>
</evidence>
<gene>
    <name evidence="5 7" type="primary">dut</name>
    <name evidence="7" type="ORF">GCM10009720_15170</name>
</gene>
<evidence type="ECO:0000256" key="2">
    <source>
        <dbReference type="ARBA" id="ARBA00022801"/>
    </source>
</evidence>
<keyword evidence="5" id="KW-0479">Metal-binding</keyword>
<feature type="binding site" evidence="5">
    <location>
        <begin position="93"/>
        <end position="95"/>
    </location>
    <ligand>
        <name>substrate</name>
    </ligand>
</feature>
<dbReference type="NCBIfam" id="TIGR00576">
    <property type="entry name" value="dut"/>
    <property type="match status" value="1"/>
</dbReference>
<dbReference type="Gene3D" id="2.70.40.10">
    <property type="match status" value="1"/>
</dbReference>
<comment type="catalytic activity">
    <reaction evidence="4 5">
        <text>dUTP + H2O = dUMP + diphosphate + H(+)</text>
        <dbReference type="Rhea" id="RHEA:10248"/>
        <dbReference type="ChEBI" id="CHEBI:15377"/>
        <dbReference type="ChEBI" id="CHEBI:15378"/>
        <dbReference type="ChEBI" id="CHEBI:33019"/>
        <dbReference type="ChEBI" id="CHEBI:61555"/>
        <dbReference type="ChEBI" id="CHEBI:246422"/>
        <dbReference type="EC" id="3.6.1.23"/>
    </reaction>
</comment>
<keyword evidence="5" id="KW-0460">Magnesium</keyword>
<evidence type="ECO:0000313" key="7">
    <source>
        <dbReference type="EMBL" id="GAA2035613.1"/>
    </source>
</evidence>
<evidence type="ECO:0000256" key="3">
    <source>
        <dbReference type="ARBA" id="ARBA00023080"/>
    </source>
</evidence>
<proteinExistence type="inferred from homology"/>
<comment type="similarity">
    <text evidence="1 5">Belongs to the dUTPase family.</text>
</comment>
<dbReference type="InterPro" id="IPR029054">
    <property type="entry name" value="dUTPase-like"/>
</dbReference>
<comment type="pathway">
    <text evidence="5">Pyrimidine metabolism; dUMP biosynthesis; dUMP from dCTP (dUTP route): step 2/2.</text>
</comment>
<comment type="caution">
    <text evidence="5">Lacks conserved residue(s) required for the propagation of feature annotation.</text>
</comment>
<reference evidence="7 8" key="1">
    <citation type="journal article" date="2019" name="Int. J. Syst. Evol. Microbiol.">
        <title>The Global Catalogue of Microorganisms (GCM) 10K type strain sequencing project: providing services to taxonomists for standard genome sequencing and annotation.</title>
        <authorList>
            <consortium name="The Broad Institute Genomics Platform"/>
            <consortium name="The Broad Institute Genome Sequencing Center for Infectious Disease"/>
            <person name="Wu L."/>
            <person name="Ma J."/>
        </authorList>
    </citation>
    <scope>NUCLEOTIDE SEQUENCE [LARGE SCALE GENOMIC DNA]</scope>
    <source>
        <strain evidence="7 8">JCM 13595</strain>
    </source>
</reference>
<dbReference type="InterPro" id="IPR036157">
    <property type="entry name" value="dUTPase-like_sf"/>
</dbReference>
<dbReference type="NCBIfam" id="NF001862">
    <property type="entry name" value="PRK00601.1"/>
    <property type="match status" value="1"/>
</dbReference>
<accession>A0ABN2UG11</accession>
<comment type="cofactor">
    <cofactor evidence="5">
        <name>Mg(2+)</name>
        <dbReference type="ChEBI" id="CHEBI:18420"/>
    </cofactor>
</comment>
<evidence type="ECO:0000256" key="5">
    <source>
        <dbReference type="HAMAP-Rule" id="MF_00116"/>
    </source>
</evidence>
<feature type="binding site" evidence="5">
    <location>
        <position position="89"/>
    </location>
    <ligand>
        <name>substrate</name>
    </ligand>
</feature>
<evidence type="ECO:0000259" key="6">
    <source>
        <dbReference type="Pfam" id="PF00692"/>
    </source>
</evidence>
<comment type="function">
    <text evidence="5">This enzyme is involved in nucleotide metabolism: it produces dUMP, the immediate precursor of thymidine nucleotides and it decreases the intracellular concentration of dUTP so that uracil cannot be incorporated into DNA.</text>
</comment>
<keyword evidence="8" id="KW-1185">Reference proteome</keyword>
<comment type="caution">
    <text evidence="7">The sequence shown here is derived from an EMBL/GenBank/DDBJ whole genome shotgun (WGS) entry which is preliminary data.</text>
</comment>
<dbReference type="EMBL" id="BAAAMN010000026">
    <property type="protein sequence ID" value="GAA2035613.1"/>
    <property type="molecule type" value="Genomic_DNA"/>
</dbReference>
<dbReference type="PANTHER" id="PTHR11241:SF0">
    <property type="entry name" value="DEOXYURIDINE 5'-TRIPHOSPHATE NUCLEOTIDOHYDROLASE"/>
    <property type="match status" value="1"/>
</dbReference>
<keyword evidence="2 5" id="KW-0378">Hydrolase</keyword>
<dbReference type="Pfam" id="PF00692">
    <property type="entry name" value="dUTPase"/>
    <property type="match status" value="1"/>
</dbReference>
<feature type="binding site" evidence="5">
    <location>
        <begin position="76"/>
        <end position="78"/>
    </location>
    <ligand>
        <name>substrate</name>
    </ligand>
</feature>
<dbReference type="HAMAP" id="MF_00116">
    <property type="entry name" value="dUTPase_bact"/>
    <property type="match status" value="1"/>
</dbReference>
<evidence type="ECO:0000313" key="8">
    <source>
        <dbReference type="Proteomes" id="UP001501461"/>
    </source>
</evidence>
<dbReference type="CDD" id="cd07557">
    <property type="entry name" value="trimeric_dUTPase"/>
    <property type="match status" value="1"/>
</dbReference>
<name>A0ABN2UG11_9MICC</name>
<organism evidence="7 8">
    <name type="scientific">Yaniella flava</name>
    <dbReference type="NCBI Taxonomy" id="287930"/>
    <lineage>
        <taxon>Bacteria</taxon>
        <taxon>Bacillati</taxon>
        <taxon>Actinomycetota</taxon>
        <taxon>Actinomycetes</taxon>
        <taxon>Micrococcales</taxon>
        <taxon>Micrococcaceae</taxon>
        <taxon>Yaniella</taxon>
    </lineage>
</organism>
<evidence type="ECO:0000256" key="1">
    <source>
        <dbReference type="ARBA" id="ARBA00006581"/>
    </source>
</evidence>
<dbReference type="SUPFAM" id="SSF51283">
    <property type="entry name" value="dUTPase-like"/>
    <property type="match status" value="1"/>
</dbReference>
<dbReference type="InterPro" id="IPR033704">
    <property type="entry name" value="dUTPase_trimeric"/>
</dbReference>
<dbReference type="RefSeq" id="WP_343957168.1">
    <property type="nucleotide sequence ID" value="NZ_BAAAMN010000026.1"/>
</dbReference>
<dbReference type="Proteomes" id="UP001501461">
    <property type="component" value="Unassembled WGS sequence"/>
</dbReference>
<dbReference type="PANTHER" id="PTHR11241">
    <property type="entry name" value="DEOXYURIDINE 5'-TRIPHOSPHATE NUCLEOTIDOHYDROLASE"/>
    <property type="match status" value="1"/>
</dbReference>
<protein>
    <recommendedName>
        <fullName evidence="5">Deoxyuridine 5'-triphosphate nucleotidohydrolase</fullName>
        <shortName evidence="5">dUTPase</shortName>
        <ecNumber evidence="5">3.6.1.23</ecNumber>
    </recommendedName>
    <alternativeName>
        <fullName evidence="5">dUTP pyrophosphatase</fullName>
    </alternativeName>
</protein>
<sequence>MSDGQSTDEQSPHQLTIEVTMLDAELNAPEYALPGDAGADLVTTIDVTLHPGQRQLVPSGVAMAIPNGFAAFVHPRSGLAVRAGLSVVNAPGTIDAGYRGEIKVPLINLDPTETIQLRRGERIAQLVIQPVYQANFVDVDELPETARNDGGFGSTGGFSTRQ</sequence>
<feature type="domain" description="dUTPase-like" evidence="6">
    <location>
        <begin position="26"/>
        <end position="156"/>
    </location>
</feature>
<keyword evidence="3 5" id="KW-0546">Nucleotide metabolism</keyword>
<dbReference type="InterPro" id="IPR008181">
    <property type="entry name" value="dUTPase"/>
</dbReference>